<dbReference type="EMBL" id="LAZP02000355">
    <property type="protein sequence ID" value="PFH57883.1"/>
    <property type="molecule type" value="Genomic_DNA"/>
</dbReference>
<dbReference type="OrthoDB" id="4924753at2759"/>
<sequence length="120" mass="13956">MSLKAATLIAMVAAATGALGDACQKKQEAWDHCSGLDHPETYGLLRYCLCEKDEGLFHQAWQCTVEQDADCQRDTYWRLYYIDFKARYCEDQYKEFNGNFAQAFEDHYGLWGDRLNKTKF</sequence>
<dbReference type="AlphaFoldDB" id="A0A2A9PAF9"/>
<evidence type="ECO:0008006" key="4">
    <source>
        <dbReference type="Google" id="ProtNLM"/>
    </source>
</evidence>
<proteinExistence type="predicted"/>
<evidence type="ECO:0000256" key="1">
    <source>
        <dbReference type="SAM" id="SignalP"/>
    </source>
</evidence>
<gene>
    <name evidence="2" type="ORF">XA68_14454</name>
</gene>
<feature type="chain" id="PRO_5012518519" description="Extracellular membrane protein CFEM domain-containing protein" evidence="1">
    <location>
        <begin position="21"/>
        <end position="120"/>
    </location>
</feature>
<reference evidence="2 3" key="1">
    <citation type="journal article" date="2015" name="BMC Genomics">
        <title>Gene expression during zombie ant biting behavior reflects the complexity underlying fungal parasitic behavioral manipulation.</title>
        <authorList>
            <person name="de Bekker C."/>
            <person name="Ohm R.A."/>
            <person name="Loreto R.G."/>
            <person name="Sebastian A."/>
            <person name="Albert I."/>
            <person name="Merrow M."/>
            <person name="Brachmann A."/>
            <person name="Hughes D.P."/>
        </authorList>
    </citation>
    <scope>NUCLEOTIDE SEQUENCE [LARGE SCALE GENOMIC DNA]</scope>
    <source>
        <strain evidence="2 3">SC16a</strain>
    </source>
</reference>
<reference evidence="2 3" key="2">
    <citation type="journal article" date="2017" name="Sci. Rep.">
        <title>Ant-infecting Ophiocordyceps genomes reveal a high diversity of potential behavioral manipulation genes and a possible major role for enterotoxins.</title>
        <authorList>
            <person name="de Bekker C."/>
            <person name="Ohm R.A."/>
            <person name="Evans H.C."/>
            <person name="Brachmann A."/>
            <person name="Hughes D.P."/>
        </authorList>
    </citation>
    <scope>NUCLEOTIDE SEQUENCE [LARGE SCALE GENOMIC DNA]</scope>
    <source>
        <strain evidence="2 3">SC16a</strain>
    </source>
</reference>
<name>A0A2A9PAF9_OPHUN</name>
<protein>
    <recommendedName>
        <fullName evidence="4">Extracellular membrane protein CFEM domain-containing protein</fullName>
    </recommendedName>
</protein>
<keyword evidence="3" id="KW-1185">Reference proteome</keyword>
<keyword evidence="1" id="KW-0732">Signal</keyword>
<accession>A0A2A9PAF9</accession>
<evidence type="ECO:0000313" key="3">
    <source>
        <dbReference type="Proteomes" id="UP000037136"/>
    </source>
</evidence>
<evidence type="ECO:0000313" key="2">
    <source>
        <dbReference type="EMBL" id="PFH57883.1"/>
    </source>
</evidence>
<comment type="caution">
    <text evidence="2">The sequence shown here is derived from an EMBL/GenBank/DDBJ whole genome shotgun (WGS) entry which is preliminary data.</text>
</comment>
<organism evidence="2 3">
    <name type="scientific">Ophiocordyceps unilateralis</name>
    <name type="common">Zombie-ant fungus</name>
    <name type="synonym">Torrubia unilateralis</name>
    <dbReference type="NCBI Taxonomy" id="268505"/>
    <lineage>
        <taxon>Eukaryota</taxon>
        <taxon>Fungi</taxon>
        <taxon>Dikarya</taxon>
        <taxon>Ascomycota</taxon>
        <taxon>Pezizomycotina</taxon>
        <taxon>Sordariomycetes</taxon>
        <taxon>Hypocreomycetidae</taxon>
        <taxon>Hypocreales</taxon>
        <taxon>Ophiocordycipitaceae</taxon>
        <taxon>Ophiocordyceps</taxon>
    </lineage>
</organism>
<dbReference type="Proteomes" id="UP000037136">
    <property type="component" value="Unassembled WGS sequence"/>
</dbReference>
<feature type="signal peptide" evidence="1">
    <location>
        <begin position="1"/>
        <end position="20"/>
    </location>
</feature>